<dbReference type="RefSeq" id="WP_080522013.1">
    <property type="nucleotide sequence ID" value="NZ_LPUF01000001.1"/>
</dbReference>
<sequence length="127" mass="14247">MLLFNQKVINKSVLIISCMLFSGCATVKDPIGIYKITQLRLDAEAIFRRENNVVSEVMILTMDEENSTLSKAEQEMQDACAELNSYAIHIRDNSGNDLIAKQRVLSSLDECEAAISKLEDLVRTGEY</sequence>
<dbReference type="OrthoDB" id="5568887at2"/>
<reference evidence="1 2" key="1">
    <citation type="submission" date="2015-12" db="EMBL/GenBank/DDBJ databases">
        <authorList>
            <person name="Shamseldin A."/>
            <person name="Moawad H."/>
            <person name="Abd El-Rahim W.M."/>
            <person name="Sadowsky M.J."/>
        </authorList>
    </citation>
    <scope>NUCLEOTIDE SEQUENCE [LARGE SCALE GENOMIC DNA]</scope>
    <source>
        <strain evidence="1 2">WF1</strain>
    </source>
</reference>
<evidence type="ECO:0008006" key="3">
    <source>
        <dbReference type="Google" id="ProtNLM"/>
    </source>
</evidence>
<organism evidence="1 2">
    <name type="scientific">Methyloprofundus sedimenti</name>
    <dbReference type="NCBI Taxonomy" id="1420851"/>
    <lineage>
        <taxon>Bacteria</taxon>
        <taxon>Pseudomonadati</taxon>
        <taxon>Pseudomonadota</taxon>
        <taxon>Gammaproteobacteria</taxon>
        <taxon>Methylococcales</taxon>
        <taxon>Methylococcaceae</taxon>
        <taxon>Methyloprofundus</taxon>
    </lineage>
</organism>
<dbReference type="PROSITE" id="PS51257">
    <property type="entry name" value="PROKAR_LIPOPROTEIN"/>
    <property type="match status" value="1"/>
</dbReference>
<protein>
    <recommendedName>
        <fullName evidence="3">DUF4398 domain-containing protein</fullName>
    </recommendedName>
</protein>
<dbReference type="Proteomes" id="UP000191980">
    <property type="component" value="Unassembled WGS sequence"/>
</dbReference>
<dbReference type="STRING" id="1420851.AU255_05860"/>
<evidence type="ECO:0000313" key="2">
    <source>
        <dbReference type="Proteomes" id="UP000191980"/>
    </source>
</evidence>
<evidence type="ECO:0000313" key="1">
    <source>
        <dbReference type="EMBL" id="OQK17404.1"/>
    </source>
</evidence>
<dbReference type="AlphaFoldDB" id="A0A1V8M748"/>
<comment type="caution">
    <text evidence="1">The sequence shown here is derived from an EMBL/GenBank/DDBJ whole genome shotgun (WGS) entry which is preliminary data.</text>
</comment>
<gene>
    <name evidence="1" type="ORF">AU255_05860</name>
</gene>
<name>A0A1V8M748_9GAMM</name>
<accession>A0A1V8M748</accession>
<dbReference type="EMBL" id="LPUF01000001">
    <property type="protein sequence ID" value="OQK17404.1"/>
    <property type="molecule type" value="Genomic_DNA"/>
</dbReference>
<proteinExistence type="predicted"/>
<keyword evidence="2" id="KW-1185">Reference proteome</keyword>